<evidence type="ECO:0000313" key="6">
    <source>
        <dbReference type="EMBL" id="RLM84663.1"/>
    </source>
</evidence>
<feature type="transmembrane region" description="Helical" evidence="5">
    <location>
        <begin position="174"/>
        <end position="194"/>
    </location>
</feature>
<dbReference type="SUPFAM" id="SSF103481">
    <property type="entry name" value="Multidrug resistance efflux transporter EmrE"/>
    <property type="match status" value="1"/>
</dbReference>
<dbReference type="InterPro" id="IPR030184">
    <property type="entry name" value="WAT1-related"/>
</dbReference>
<comment type="subcellular location">
    <subcellularLocation>
        <location evidence="1">Membrane</location>
        <topology evidence="1">Multi-pass membrane protein</topology>
    </subcellularLocation>
</comment>
<protein>
    <submittedName>
        <fullName evidence="6">WAT1-related protein</fullName>
    </submittedName>
</protein>
<reference evidence="7" key="1">
    <citation type="journal article" date="2019" name="Nat. Commun.">
        <title>The genome of broomcorn millet.</title>
        <authorList>
            <person name="Zou C."/>
            <person name="Miki D."/>
            <person name="Li D."/>
            <person name="Tang Q."/>
            <person name="Xiao L."/>
            <person name="Rajput S."/>
            <person name="Deng P."/>
            <person name="Jia W."/>
            <person name="Huang R."/>
            <person name="Zhang M."/>
            <person name="Sun Y."/>
            <person name="Hu J."/>
            <person name="Fu X."/>
            <person name="Schnable P.S."/>
            <person name="Li F."/>
            <person name="Zhang H."/>
            <person name="Feng B."/>
            <person name="Zhu X."/>
            <person name="Liu R."/>
            <person name="Schnable J.C."/>
            <person name="Zhu J.-K."/>
            <person name="Zhang H."/>
        </authorList>
    </citation>
    <scope>NUCLEOTIDE SEQUENCE [LARGE SCALE GENOMIC DNA]</scope>
</reference>
<dbReference type="AlphaFoldDB" id="A0A3L6QLJ9"/>
<feature type="transmembrane region" description="Helical" evidence="5">
    <location>
        <begin position="79"/>
        <end position="104"/>
    </location>
</feature>
<keyword evidence="2 5" id="KW-0812">Transmembrane</keyword>
<dbReference type="GO" id="GO:0022857">
    <property type="term" value="F:transmembrane transporter activity"/>
    <property type="evidence" value="ECO:0007669"/>
    <property type="project" value="InterPro"/>
</dbReference>
<feature type="transmembrane region" description="Helical" evidence="5">
    <location>
        <begin position="32"/>
        <end position="49"/>
    </location>
</feature>
<dbReference type="EMBL" id="PQIB02000011">
    <property type="protein sequence ID" value="RLM84663.1"/>
    <property type="molecule type" value="Genomic_DNA"/>
</dbReference>
<dbReference type="OrthoDB" id="670984at2759"/>
<keyword evidence="3 5" id="KW-1133">Transmembrane helix</keyword>
<evidence type="ECO:0000256" key="2">
    <source>
        <dbReference type="ARBA" id="ARBA00022692"/>
    </source>
</evidence>
<dbReference type="STRING" id="4540.A0A3L6QLJ9"/>
<feature type="transmembrane region" description="Helical" evidence="5">
    <location>
        <begin position="206"/>
        <end position="226"/>
    </location>
</feature>
<evidence type="ECO:0000256" key="5">
    <source>
        <dbReference type="SAM" id="Phobius"/>
    </source>
</evidence>
<comment type="caution">
    <text evidence="6">The sequence shown here is derived from an EMBL/GenBank/DDBJ whole genome shotgun (WGS) entry which is preliminary data.</text>
</comment>
<feature type="transmembrane region" description="Helical" evidence="5">
    <location>
        <begin position="141"/>
        <end position="162"/>
    </location>
</feature>
<evidence type="ECO:0000256" key="1">
    <source>
        <dbReference type="ARBA" id="ARBA00004141"/>
    </source>
</evidence>
<proteinExistence type="predicted"/>
<gene>
    <name evidence="6" type="ORF">C2845_PM04G05240</name>
</gene>
<dbReference type="InterPro" id="IPR037185">
    <property type="entry name" value="EmrE-like"/>
</dbReference>
<dbReference type="PANTHER" id="PTHR31218">
    <property type="entry name" value="WAT1-RELATED PROTEIN"/>
    <property type="match status" value="1"/>
</dbReference>
<evidence type="ECO:0000256" key="4">
    <source>
        <dbReference type="ARBA" id="ARBA00023136"/>
    </source>
</evidence>
<name>A0A3L6QLJ9_PANMI</name>
<dbReference type="Proteomes" id="UP000275267">
    <property type="component" value="Unassembled WGS sequence"/>
</dbReference>
<evidence type="ECO:0000256" key="3">
    <source>
        <dbReference type="ARBA" id="ARBA00022989"/>
    </source>
</evidence>
<accession>A0A3L6QLJ9</accession>
<organism evidence="6 7">
    <name type="scientific">Panicum miliaceum</name>
    <name type="common">Proso millet</name>
    <name type="synonym">Broomcorn millet</name>
    <dbReference type="NCBI Taxonomy" id="4540"/>
    <lineage>
        <taxon>Eukaryota</taxon>
        <taxon>Viridiplantae</taxon>
        <taxon>Streptophyta</taxon>
        <taxon>Embryophyta</taxon>
        <taxon>Tracheophyta</taxon>
        <taxon>Spermatophyta</taxon>
        <taxon>Magnoliopsida</taxon>
        <taxon>Liliopsida</taxon>
        <taxon>Poales</taxon>
        <taxon>Poaceae</taxon>
        <taxon>PACMAD clade</taxon>
        <taxon>Panicoideae</taxon>
        <taxon>Panicodae</taxon>
        <taxon>Paniceae</taxon>
        <taxon>Panicinae</taxon>
        <taxon>Panicum</taxon>
        <taxon>Panicum sect. Panicum</taxon>
    </lineage>
</organism>
<sequence length="235" mass="26117">MAMVLVQLFQTGLVLLSKVVIGHGLCVFALVTYRSAFGTAFLLPFALICERDKWREMMNWRVSRWIIFNGFIGMERLKFATVAGSLKIVGVLASVGGTMVINLYKGNELRLWSSILQYHNNEQTEVASHHSEVHKVYPYKYWSSMATCLVGGFMTAFAGVVVRRDWDAWKLGWNLKLLTVMYSGGFATAGKYSLNSWVVGKQGPAYPPMVSPLSVVFTVVLGSILLGDSITIGRC</sequence>
<evidence type="ECO:0000313" key="7">
    <source>
        <dbReference type="Proteomes" id="UP000275267"/>
    </source>
</evidence>
<dbReference type="GO" id="GO:0016020">
    <property type="term" value="C:membrane"/>
    <property type="evidence" value="ECO:0007669"/>
    <property type="project" value="InterPro"/>
</dbReference>
<keyword evidence="7" id="KW-1185">Reference proteome</keyword>
<keyword evidence="4 5" id="KW-0472">Membrane</keyword>